<dbReference type="Gene3D" id="3.30.70.270">
    <property type="match status" value="2"/>
</dbReference>
<dbReference type="GO" id="GO:0005634">
    <property type="term" value="C:nucleus"/>
    <property type="evidence" value="ECO:0007669"/>
    <property type="project" value="UniProtKB-ARBA"/>
</dbReference>
<dbReference type="Pfam" id="PF17917">
    <property type="entry name" value="RT_RNaseH"/>
    <property type="match status" value="1"/>
</dbReference>
<accession>A0A8H6ZDW7</accession>
<dbReference type="InterPro" id="IPR041373">
    <property type="entry name" value="RT_RNaseH"/>
</dbReference>
<evidence type="ECO:0000256" key="8">
    <source>
        <dbReference type="SAM" id="MobiDB-lite"/>
    </source>
</evidence>
<dbReference type="Pfam" id="PF17921">
    <property type="entry name" value="Integrase_H2C2"/>
    <property type="match status" value="1"/>
</dbReference>
<dbReference type="InterPro" id="IPR012337">
    <property type="entry name" value="RNaseH-like_sf"/>
</dbReference>
<keyword evidence="2" id="KW-0548">Nucleotidyltransferase</keyword>
<dbReference type="InterPro" id="IPR036397">
    <property type="entry name" value="RNaseH_sf"/>
</dbReference>
<feature type="region of interest" description="Disordered" evidence="8">
    <location>
        <begin position="1"/>
        <end position="55"/>
    </location>
</feature>
<dbReference type="Gene3D" id="3.30.420.10">
    <property type="entry name" value="Ribonuclease H-like superfamily/Ribonuclease H"/>
    <property type="match status" value="1"/>
</dbReference>
<keyword evidence="4" id="KW-0255">Endonuclease</keyword>
<evidence type="ECO:0000313" key="10">
    <source>
        <dbReference type="EMBL" id="KAF7377235.1"/>
    </source>
</evidence>
<dbReference type="GO" id="GO:0016787">
    <property type="term" value="F:hydrolase activity"/>
    <property type="evidence" value="ECO:0007669"/>
    <property type="project" value="UniProtKB-KW"/>
</dbReference>
<gene>
    <name evidence="10" type="ORF">MSAN_00143700</name>
</gene>
<dbReference type="GO" id="GO:0004519">
    <property type="term" value="F:endonuclease activity"/>
    <property type="evidence" value="ECO:0007669"/>
    <property type="project" value="UniProtKB-KW"/>
</dbReference>
<reference evidence="10" key="1">
    <citation type="submission" date="2020-05" db="EMBL/GenBank/DDBJ databases">
        <title>Mycena genomes resolve the evolution of fungal bioluminescence.</title>
        <authorList>
            <person name="Tsai I.J."/>
        </authorList>
    </citation>
    <scope>NUCLEOTIDE SEQUENCE</scope>
    <source>
        <strain evidence="10">160909Yilan</strain>
    </source>
</reference>
<dbReference type="PANTHER" id="PTHR37984:SF5">
    <property type="entry name" value="PROTEIN NYNRIN-LIKE"/>
    <property type="match status" value="1"/>
</dbReference>
<name>A0A8H6ZDW7_9AGAR</name>
<dbReference type="InterPro" id="IPR041588">
    <property type="entry name" value="Integrase_H2C2"/>
</dbReference>
<evidence type="ECO:0000256" key="2">
    <source>
        <dbReference type="ARBA" id="ARBA00022695"/>
    </source>
</evidence>
<protein>
    <submittedName>
        <fullName evidence="10">Retrovirus-related Pol polyprotein from transposon 17.6</fullName>
    </submittedName>
</protein>
<sequence length="1248" mass="141903">MSAFRKNHRAESAARWVSTTTKTPSKAPVKARRYKPVDRKVRPVPTNQPDSQAASFHPIPLCTPTILPTHPPDYKSLKYGNRVTLERLEGMLSKIQPNILSPEEVNLLAYIAVTRESAFAFEYSEKGSFSREYYPDYVFPTIEHVPWQRKAIPIPLAIIDDVRKVILDNEKGGRFEPTVSSYRCAMFAVMKKPGSDPPVRLVLNLEPLNAVTIQDAAVIPNVNEFAESFVGYSMYGLADLFSGFDAVWIHPDSRPLQAFHSPVGPRQQATMGQGYTNAMQQFILRVAHALKPVAPEKADPFIDDCGIKGPRSRYDNVSIPENAKIRRRIFLGALIMAGITASGAKTVLAAFDLHIVGSVVSYEGWKVSPSLVQRILDWPVPTSVSEVRSFLGLAGGGRRWIMGFAIIAKPLTVLLRVVTVEFRITPEAIEAQQTLKIRLTTAPVLIRIDYPAAKLISRLPRTSDEGLMIVGVDSSWMGSGWAMYQIRKGEKRPALYGSCTFSSTEQNYGQPKTEVYGVFRAFKELRHRIWGVHFRLDHDAKSLAKMLSEPDDVPNAPLLRWVAWIRLFDFEPNHVRAESFKVEDALSRRPPAPTDMNYDDQDPEEFLDAYLDIIYSGAHNAPPGATATSAVRFLLDSSYQRLSSPFVPSYSPASSMLPIYRSTFAFKDEPRYDMSKFHDMPFDPALPNSYLAYSSLRCSPEDGLRPLPEFRVRKILVPRVDDFLVGDEYWSLEYVEVGVYAQSIPLSEEALLSKGHAHKVRDDDSPVMWAEFREFLSTGSYPSRLSSDKDKLSFLKKARRYLLHQDRLWLAPTKTSGQLPRLVVEDVDKRSKIMAEAHNECGHRGRDAVYSQLRERFYWPNMYDDITYFIRSCIECQKSIKRLPILPYDVSWQAPLLRHFNLDSIHMSAGINNLNYIIHAVEPTILWPEAKALRVLDAKSVAKFIFEQIVCRFACVPFITVDGGPEFKKEVLFLLSSLYNCTVILSTAYHPEGNAPVERAHEPLVNALYKCTGDAKGNWPRYLQAVLFAIRVTVSRATGFSPYYLLYGVHPVFSYDMAEVTWQTLDWHTVRTHEQLLAIRALQISRRDPKLKEASEKLRKTRQRAIEDLHRRNHFAFDFADYEPGMYVWLRESKLDETKGDKDKWTYSGPYVIHEKRGSGSFILRELSGAILKGHVNIRRLRLFYYRPDNQTLRTKTPMSHPSPMDSSNANLRLDIARAVLQGQAEYSVFESLHPDDLWSTNGPADHR</sequence>
<keyword evidence="3" id="KW-0540">Nuclease</keyword>
<dbReference type="PANTHER" id="PTHR37984">
    <property type="entry name" value="PROTEIN CBG26694"/>
    <property type="match status" value="1"/>
</dbReference>
<keyword evidence="7" id="KW-0695">RNA-directed DNA polymerase</keyword>
<dbReference type="GO" id="GO:0003964">
    <property type="term" value="F:RNA-directed DNA polymerase activity"/>
    <property type="evidence" value="ECO:0007669"/>
    <property type="project" value="UniProtKB-KW"/>
</dbReference>
<evidence type="ECO:0000256" key="4">
    <source>
        <dbReference type="ARBA" id="ARBA00022759"/>
    </source>
</evidence>
<dbReference type="GO" id="GO:0015074">
    <property type="term" value="P:DNA integration"/>
    <property type="evidence" value="ECO:0007669"/>
    <property type="project" value="InterPro"/>
</dbReference>
<organism evidence="10 11">
    <name type="scientific">Mycena sanguinolenta</name>
    <dbReference type="NCBI Taxonomy" id="230812"/>
    <lineage>
        <taxon>Eukaryota</taxon>
        <taxon>Fungi</taxon>
        <taxon>Dikarya</taxon>
        <taxon>Basidiomycota</taxon>
        <taxon>Agaricomycotina</taxon>
        <taxon>Agaricomycetes</taxon>
        <taxon>Agaricomycetidae</taxon>
        <taxon>Agaricales</taxon>
        <taxon>Marasmiineae</taxon>
        <taxon>Mycenaceae</taxon>
        <taxon>Mycena</taxon>
    </lineage>
</organism>
<evidence type="ECO:0000259" key="9">
    <source>
        <dbReference type="PROSITE" id="PS50994"/>
    </source>
</evidence>
<dbReference type="SUPFAM" id="SSF56672">
    <property type="entry name" value="DNA/RNA polymerases"/>
    <property type="match status" value="1"/>
</dbReference>
<evidence type="ECO:0000256" key="7">
    <source>
        <dbReference type="ARBA" id="ARBA00022918"/>
    </source>
</evidence>
<dbReference type="Proteomes" id="UP000623467">
    <property type="component" value="Unassembled WGS sequence"/>
</dbReference>
<evidence type="ECO:0000256" key="6">
    <source>
        <dbReference type="ARBA" id="ARBA00022884"/>
    </source>
</evidence>
<dbReference type="GO" id="GO:0003723">
    <property type="term" value="F:RNA binding"/>
    <property type="evidence" value="ECO:0007669"/>
    <property type="project" value="UniProtKB-KW"/>
</dbReference>
<keyword evidence="1" id="KW-0808">Transferase</keyword>
<dbReference type="InterPro" id="IPR043128">
    <property type="entry name" value="Rev_trsase/Diguanyl_cyclase"/>
</dbReference>
<keyword evidence="5" id="KW-0378">Hydrolase</keyword>
<comment type="caution">
    <text evidence="10">The sequence shown here is derived from an EMBL/GenBank/DDBJ whole genome shotgun (WGS) entry which is preliminary data.</text>
</comment>
<dbReference type="FunFam" id="1.10.340.70:FF:000001">
    <property type="entry name" value="Retrovirus-related Pol polyprotein from transposon gypsy-like Protein"/>
    <property type="match status" value="1"/>
</dbReference>
<dbReference type="OrthoDB" id="3235313at2759"/>
<dbReference type="AlphaFoldDB" id="A0A8H6ZDW7"/>
<evidence type="ECO:0000313" key="11">
    <source>
        <dbReference type="Proteomes" id="UP000623467"/>
    </source>
</evidence>
<keyword evidence="6" id="KW-0694">RNA-binding</keyword>
<proteinExistence type="predicted"/>
<dbReference type="InterPro" id="IPR043502">
    <property type="entry name" value="DNA/RNA_pol_sf"/>
</dbReference>
<dbReference type="Gene3D" id="3.10.10.10">
    <property type="entry name" value="HIV Type 1 Reverse Transcriptase, subunit A, domain 1"/>
    <property type="match status" value="1"/>
</dbReference>
<evidence type="ECO:0000256" key="5">
    <source>
        <dbReference type="ARBA" id="ARBA00022801"/>
    </source>
</evidence>
<dbReference type="InterPro" id="IPR050951">
    <property type="entry name" value="Retrovirus_Pol_polyprotein"/>
</dbReference>
<dbReference type="Gene3D" id="1.10.340.70">
    <property type="match status" value="1"/>
</dbReference>
<dbReference type="SUPFAM" id="SSF53098">
    <property type="entry name" value="Ribonuclease H-like"/>
    <property type="match status" value="1"/>
</dbReference>
<dbReference type="InterPro" id="IPR001584">
    <property type="entry name" value="Integrase_cat-core"/>
</dbReference>
<keyword evidence="11" id="KW-1185">Reference proteome</keyword>
<feature type="domain" description="Integrase catalytic" evidence="9">
    <location>
        <begin position="891"/>
        <end position="1050"/>
    </location>
</feature>
<evidence type="ECO:0000256" key="1">
    <source>
        <dbReference type="ARBA" id="ARBA00022679"/>
    </source>
</evidence>
<dbReference type="PROSITE" id="PS50994">
    <property type="entry name" value="INTEGRASE"/>
    <property type="match status" value="1"/>
</dbReference>
<dbReference type="EMBL" id="JACAZH010000001">
    <property type="protein sequence ID" value="KAF7377235.1"/>
    <property type="molecule type" value="Genomic_DNA"/>
</dbReference>
<dbReference type="CDD" id="cd01647">
    <property type="entry name" value="RT_LTR"/>
    <property type="match status" value="1"/>
</dbReference>
<feature type="compositionally biased region" description="Polar residues" evidence="8">
    <location>
        <begin position="45"/>
        <end position="54"/>
    </location>
</feature>
<evidence type="ECO:0000256" key="3">
    <source>
        <dbReference type="ARBA" id="ARBA00022722"/>
    </source>
</evidence>